<organism evidence="2 3">
    <name type="scientific">Bacillus phage Grass</name>
    <dbReference type="NCBI Taxonomy" id="1406785"/>
    <lineage>
        <taxon>Viruses</taxon>
        <taxon>Duplodnaviria</taxon>
        <taxon>Heunggongvirae</taxon>
        <taxon>Uroviricota</taxon>
        <taxon>Caudoviricetes</taxon>
        <taxon>Herelleviridae</taxon>
        <taxon>Bastillevirinae</taxon>
        <taxon>Nitunavirus</taxon>
        <taxon>Nitunavirus grass</taxon>
    </lineage>
</organism>
<evidence type="ECO:0000313" key="3">
    <source>
        <dbReference type="Proteomes" id="UP000017648"/>
    </source>
</evidence>
<protein>
    <submittedName>
        <fullName evidence="2">Uncharacterized protein</fullName>
    </submittedName>
</protein>
<dbReference type="EMBL" id="KF669652">
    <property type="protein sequence ID" value="AGY47374.1"/>
    <property type="molecule type" value="Genomic_DNA"/>
</dbReference>
<dbReference type="RefSeq" id="YP_008771475.1">
    <property type="nucleotide sequence ID" value="NC_022771.1"/>
</dbReference>
<sequence>MTNNKSQEPISAQDLNVYFTYLLTQHVENEKHAKQINRLSRRTTTLSDVAVVFNKLVEHQEQKITQLMERVRKQEKVLRKLGATDEMFAEVDKEYEEEISQFIKMIEEAQKRNEKVVPVEPEKEDEE</sequence>
<gene>
    <name evidence="2" type="ORF">Grass_109</name>
</gene>
<evidence type="ECO:0000313" key="2">
    <source>
        <dbReference type="EMBL" id="AGY47374.1"/>
    </source>
</evidence>
<dbReference type="KEGG" id="vg:17960033"/>
<dbReference type="GeneID" id="17960033"/>
<dbReference type="OrthoDB" id="33108at10239"/>
<organismHost>
    <name type="scientific">Bacillus subtilis</name>
    <dbReference type="NCBI Taxonomy" id="1423"/>
</organismHost>
<keyword evidence="3" id="KW-1185">Reference proteome</keyword>
<keyword evidence="1" id="KW-0175">Coiled coil</keyword>
<name>U5PTZ4_BPGRA</name>
<evidence type="ECO:0000256" key="1">
    <source>
        <dbReference type="SAM" id="Coils"/>
    </source>
</evidence>
<reference evidence="2 3" key="1">
    <citation type="journal article" date="2013" name="Genome Announc.">
        <title>Complete Genome of Bacillus subtilis Myophage Grass.</title>
        <authorList>
            <person name="Miller S.Y."/>
            <person name="Colquhoun J.M."/>
            <person name="Perl A.L."/>
            <person name="Chamakura K.R."/>
            <person name="Kuty Everett G.F."/>
        </authorList>
    </citation>
    <scope>NUCLEOTIDE SEQUENCE [LARGE SCALE GENOMIC DNA]</scope>
</reference>
<feature type="coiled-coil region" evidence="1">
    <location>
        <begin position="57"/>
        <end position="112"/>
    </location>
</feature>
<dbReference type="Proteomes" id="UP000017648">
    <property type="component" value="Segment"/>
</dbReference>
<proteinExistence type="predicted"/>
<accession>U5PTZ4</accession>